<evidence type="ECO:0000313" key="1">
    <source>
        <dbReference type="EMBL" id="KAH0557066.1"/>
    </source>
</evidence>
<dbReference type="AlphaFoldDB" id="A0A9P8RN95"/>
<evidence type="ECO:0000313" key="2">
    <source>
        <dbReference type="Proteomes" id="UP000750711"/>
    </source>
</evidence>
<organism evidence="1 2">
    <name type="scientific">Trichoglossum hirsutum</name>
    <dbReference type="NCBI Taxonomy" id="265104"/>
    <lineage>
        <taxon>Eukaryota</taxon>
        <taxon>Fungi</taxon>
        <taxon>Dikarya</taxon>
        <taxon>Ascomycota</taxon>
        <taxon>Pezizomycotina</taxon>
        <taxon>Geoglossomycetes</taxon>
        <taxon>Geoglossales</taxon>
        <taxon>Geoglossaceae</taxon>
        <taxon>Trichoglossum</taxon>
    </lineage>
</organism>
<sequence>HYVVMYETLSMSQANVGKMPEEFIREFREGRREGSTISTQTVDSLSTDDRQMWRTIRKELVEIGITVATFIGNRNFIMNWFVKAIESGAFNEQTTDDDSTTE</sequence>
<reference evidence="1" key="1">
    <citation type="submission" date="2021-03" db="EMBL/GenBank/DDBJ databases">
        <title>Comparative genomics and phylogenomic investigation of the class Geoglossomycetes provide insights into ecological specialization and systematics.</title>
        <authorList>
            <person name="Melie T."/>
            <person name="Pirro S."/>
            <person name="Miller A.N."/>
            <person name="Quandt A."/>
        </authorList>
    </citation>
    <scope>NUCLEOTIDE SEQUENCE</scope>
    <source>
        <strain evidence="1">CAQ_001_2017</strain>
    </source>
</reference>
<feature type="non-terminal residue" evidence="1">
    <location>
        <position position="1"/>
    </location>
</feature>
<gene>
    <name evidence="1" type="ORF">GP486_005147</name>
</gene>
<dbReference type="Proteomes" id="UP000750711">
    <property type="component" value="Unassembled WGS sequence"/>
</dbReference>
<comment type="caution">
    <text evidence="1">The sequence shown here is derived from an EMBL/GenBank/DDBJ whole genome shotgun (WGS) entry which is preliminary data.</text>
</comment>
<dbReference type="EMBL" id="JAGHQM010000923">
    <property type="protein sequence ID" value="KAH0557066.1"/>
    <property type="molecule type" value="Genomic_DNA"/>
</dbReference>
<protein>
    <submittedName>
        <fullName evidence="1">Uncharacterized protein</fullName>
    </submittedName>
</protein>
<accession>A0A9P8RN95</accession>
<keyword evidence="2" id="KW-1185">Reference proteome</keyword>
<name>A0A9P8RN95_9PEZI</name>
<proteinExistence type="predicted"/>